<feature type="non-terminal residue" evidence="1">
    <location>
        <position position="1"/>
    </location>
</feature>
<proteinExistence type="predicted"/>
<comment type="caution">
    <text evidence="1">The sequence shown here is derived from an EMBL/GenBank/DDBJ whole genome shotgun (WGS) entry which is preliminary data.</text>
</comment>
<sequence length="92" mass="10883">VKTFRRRPDRKNELVLYATNGKGEPYDRSDVDYFIGVLGDPGEMPRVWMFENEGNQREYWAKSTNRASKRWVELPLSLNRELYEVKNEAEAV</sequence>
<keyword evidence="2" id="KW-1185">Reference proteome</keyword>
<evidence type="ECO:0000313" key="1">
    <source>
        <dbReference type="EMBL" id="MBO0518399.1"/>
    </source>
</evidence>
<dbReference type="AlphaFoldDB" id="A0A939FHE5"/>
<dbReference type="EMBL" id="JAFLRJ010001607">
    <property type="protein sequence ID" value="MBO0518399.1"/>
    <property type="molecule type" value="Genomic_DNA"/>
</dbReference>
<gene>
    <name evidence="1" type="ORF">J0695_42870</name>
</gene>
<reference evidence="1" key="1">
    <citation type="submission" date="2021-03" db="EMBL/GenBank/DDBJ databases">
        <title>Streptomyces poriferae sp. nov., a novel marine sponge-derived Actinobacteria species with anti-MRSA activity.</title>
        <authorList>
            <person name="Sandoval-Powers M."/>
            <person name="Kralova S."/>
            <person name="Nguyen G.-S."/>
            <person name="Fawwal D."/>
            <person name="Degnes K."/>
            <person name="Klinkenberg G."/>
            <person name="Sletta H."/>
            <person name="Wentzel A."/>
            <person name="Liles M.R."/>
        </authorList>
    </citation>
    <scope>NUCLEOTIDE SEQUENCE</scope>
    <source>
        <strain evidence="1">DSM 41794</strain>
    </source>
</reference>
<accession>A0A939FHE5</accession>
<dbReference type="Proteomes" id="UP000664167">
    <property type="component" value="Unassembled WGS sequence"/>
</dbReference>
<protein>
    <submittedName>
        <fullName evidence="1">Uncharacterized protein</fullName>
    </submittedName>
</protein>
<organism evidence="1 2">
    <name type="scientific">Streptomyces beijiangensis</name>
    <dbReference type="NCBI Taxonomy" id="163361"/>
    <lineage>
        <taxon>Bacteria</taxon>
        <taxon>Bacillati</taxon>
        <taxon>Actinomycetota</taxon>
        <taxon>Actinomycetes</taxon>
        <taxon>Kitasatosporales</taxon>
        <taxon>Streptomycetaceae</taxon>
        <taxon>Streptomyces</taxon>
    </lineage>
</organism>
<name>A0A939FHE5_9ACTN</name>
<evidence type="ECO:0000313" key="2">
    <source>
        <dbReference type="Proteomes" id="UP000664167"/>
    </source>
</evidence>